<dbReference type="InParanoid" id="H1XR14"/>
<keyword evidence="4 7" id="KW-0808">Transferase</keyword>
<evidence type="ECO:0000313" key="9">
    <source>
        <dbReference type="EMBL" id="APF20029.1"/>
    </source>
</evidence>
<feature type="binding site" evidence="7">
    <location>
        <position position="181"/>
    </location>
    <ligand>
        <name>dimethylallyl phosphate</name>
        <dbReference type="ChEBI" id="CHEBI:88052"/>
    </ligand>
</feature>
<evidence type="ECO:0000256" key="7">
    <source>
        <dbReference type="HAMAP-Rule" id="MF_01984"/>
    </source>
</evidence>
<dbReference type="OrthoDB" id="9781577at2"/>
<sequence precursor="true">MKRIVVGISGASGMLYAARFLRAVPADYEVHLIVSSVAQKILQVELGWDVKKQPFAQFWETFSEEPYLGAAIVVHPAENHFAPVASGSFITKGMVIIPCSAKTLSGVASGYAANLMERTADVHLKERRPLILVLRETPYSLIHIENMKKATLAGATILPASPGFYHQPQSVNDLVDFVAARVMDHLNIEHQLSKRWGENDG</sequence>
<dbReference type="InterPro" id="IPR004507">
    <property type="entry name" value="UbiX-like"/>
</dbReference>
<evidence type="ECO:0000256" key="3">
    <source>
        <dbReference type="ARBA" id="ARBA00022643"/>
    </source>
</evidence>
<feature type="binding site" evidence="7">
    <location>
        <begin position="10"/>
        <end position="12"/>
    </location>
    <ligand>
        <name>FMN</name>
        <dbReference type="ChEBI" id="CHEBI:58210"/>
    </ligand>
</feature>
<dbReference type="RefSeq" id="WP_006927028.1">
    <property type="nucleotide sequence ID" value="NZ_CM001402.1"/>
</dbReference>
<reference evidence="9 12" key="2">
    <citation type="submission" date="2016-11" db="EMBL/GenBank/DDBJ databases">
        <title>Genomic analysis of Caldithrix abyssi and proposal of a novel bacterial phylum Caldithrichaeota.</title>
        <authorList>
            <person name="Kublanov I."/>
            <person name="Sigalova O."/>
            <person name="Gavrilov S."/>
            <person name="Lebedinsky A."/>
            <person name="Ivanova N."/>
            <person name="Daum C."/>
            <person name="Reddy T."/>
            <person name="Klenk H.P."/>
            <person name="Goker M."/>
            <person name="Reva O."/>
            <person name="Miroshnichenko M."/>
            <person name="Kyprides N."/>
            <person name="Woyke T."/>
            <person name="Gelfand M."/>
        </authorList>
    </citation>
    <scope>NUCLEOTIDE SEQUENCE [LARGE SCALE GENOMIC DNA]</scope>
    <source>
        <strain evidence="9 12">LF13</strain>
    </source>
</reference>
<dbReference type="PANTHER" id="PTHR43374">
    <property type="entry name" value="FLAVIN PRENYLTRANSFERASE"/>
    <property type="match status" value="1"/>
</dbReference>
<feature type="binding site" evidence="7">
    <location>
        <position position="135"/>
    </location>
    <ligand>
        <name>FMN</name>
        <dbReference type="ChEBI" id="CHEBI:58210"/>
    </ligand>
</feature>
<gene>
    <name evidence="7" type="primary">ubiX</name>
    <name evidence="9" type="ORF">Cabys_3281</name>
    <name evidence="10" type="ORF">Calab_0463</name>
</gene>
<keyword evidence="2 7" id="KW-0285">Flavoprotein</keyword>
<keyword evidence="10" id="KW-0456">Lyase</keyword>
<evidence type="ECO:0000256" key="6">
    <source>
        <dbReference type="ARBA" id="ARBA00060793"/>
    </source>
</evidence>
<evidence type="ECO:0000313" key="12">
    <source>
        <dbReference type="Proteomes" id="UP000183868"/>
    </source>
</evidence>
<evidence type="ECO:0000313" key="10">
    <source>
        <dbReference type="EMBL" id="EHO40108.1"/>
    </source>
</evidence>
<dbReference type="HAMAP" id="MF_01984">
    <property type="entry name" value="ubiX_pad"/>
    <property type="match status" value="1"/>
</dbReference>
<dbReference type="EC" id="2.5.1.129" evidence="7"/>
<dbReference type="GO" id="GO:0106141">
    <property type="term" value="F:flavin prenyltransferase activity"/>
    <property type="evidence" value="ECO:0007669"/>
    <property type="project" value="UniProtKB-EC"/>
</dbReference>
<dbReference type="Proteomes" id="UP000183868">
    <property type="component" value="Chromosome"/>
</dbReference>
<dbReference type="PaxDb" id="880073-Calab_0463"/>
<dbReference type="EMBL" id="CP018099">
    <property type="protein sequence ID" value="APF20029.1"/>
    <property type="molecule type" value="Genomic_DNA"/>
</dbReference>
<dbReference type="AlphaFoldDB" id="H1XR14"/>
<evidence type="ECO:0000259" key="8">
    <source>
        <dbReference type="Pfam" id="PF02441"/>
    </source>
</evidence>
<dbReference type="STRING" id="880073.Cabys_3281"/>
<comment type="function">
    <text evidence="7">Flavin prenyltransferase that catalyzes the synthesis of the prenylated FMN cofactor (prenyl-FMN) for 4-hydroxy-3-polyprenylbenzoic acid decarboxylase UbiD. The prenyltransferase is metal-independent and links a dimethylallyl moiety from dimethylallyl monophosphate (DMAP) to the flavin N5 and C6 atoms of FMN.</text>
</comment>
<feature type="binding site" evidence="7">
    <location>
        <begin position="100"/>
        <end position="103"/>
    </location>
    <ligand>
        <name>FMN</name>
        <dbReference type="ChEBI" id="CHEBI:58210"/>
    </ligand>
</feature>
<dbReference type="Proteomes" id="UP000004671">
    <property type="component" value="Chromosome"/>
</dbReference>
<evidence type="ECO:0000256" key="4">
    <source>
        <dbReference type="ARBA" id="ARBA00022679"/>
    </source>
</evidence>
<proteinExistence type="inferred from homology"/>
<dbReference type="NCBIfam" id="NF004685">
    <property type="entry name" value="PRK06029.1"/>
    <property type="match status" value="1"/>
</dbReference>
<dbReference type="FunFam" id="3.40.50.1950:FF:000001">
    <property type="entry name" value="Flavin prenyltransferase UbiX"/>
    <property type="match status" value="1"/>
</dbReference>
<dbReference type="Gene3D" id="3.40.50.1950">
    <property type="entry name" value="Flavin prenyltransferase-like"/>
    <property type="match status" value="1"/>
</dbReference>
<comment type="similarity">
    <text evidence="6 7">Belongs to the UbiX/PAD1 family.</text>
</comment>
<organism evidence="10 11">
    <name type="scientific">Caldithrix abyssi DSM 13497</name>
    <dbReference type="NCBI Taxonomy" id="880073"/>
    <lineage>
        <taxon>Bacteria</taxon>
        <taxon>Pseudomonadati</taxon>
        <taxon>Calditrichota</taxon>
        <taxon>Calditrichia</taxon>
        <taxon>Calditrichales</taxon>
        <taxon>Calditrichaceae</taxon>
        <taxon>Caldithrix</taxon>
    </lineage>
</organism>
<comment type="caution">
    <text evidence="7">Lacks conserved residue(s) required for the propagation of feature annotation.</text>
</comment>
<accession>H1XR14</accession>
<dbReference type="HOGENOM" id="CLU_074522_0_1_0"/>
<keyword evidence="1 7" id="KW-0637">Prenyltransferase</keyword>
<dbReference type="InterPro" id="IPR036551">
    <property type="entry name" value="Flavin_trans-like"/>
</dbReference>
<keyword evidence="3 7" id="KW-0288">FMN</keyword>
<dbReference type="Pfam" id="PF02441">
    <property type="entry name" value="Flavoprotein"/>
    <property type="match status" value="1"/>
</dbReference>
<protein>
    <recommendedName>
        <fullName evidence="7">Flavin prenyltransferase UbiX</fullName>
        <ecNumber evidence="7">2.5.1.129</ecNumber>
    </recommendedName>
</protein>
<dbReference type="eggNOG" id="COG0163">
    <property type="taxonomic scope" value="Bacteria"/>
</dbReference>
<dbReference type="InterPro" id="IPR003382">
    <property type="entry name" value="Flavoprotein"/>
</dbReference>
<dbReference type="GO" id="GO:0016831">
    <property type="term" value="F:carboxy-lyase activity"/>
    <property type="evidence" value="ECO:0007669"/>
    <property type="project" value="TreeGrafter"/>
</dbReference>
<feature type="binding site" evidence="7">
    <location>
        <position position="165"/>
    </location>
    <ligand>
        <name>dimethylallyl phosphate</name>
        <dbReference type="ChEBI" id="CHEBI:88052"/>
    </ligand>
</feature>
<keyword evidence="11" id="KW-1185">Reference proteome</keyword>
<dbReference type="NCBIfam" id="TIGR00421">
    <property type="entry name" value="ubiX_pad"/>
    <property type="match status" value="1"/>
</dbReference>
<evidence type="ECO:0000256" key="1">
    <source>
        <dbReference type="ARBA" id="ARBA00022602"/>
    </source>
</evidence>
<evidence type="ECO:0000256" key="2">
    <source>
        <dbReference type="ARBA" id="ARBA00022630"/>
    </source>
</evidence>
<evidence type="ECO:0000256" key="5">
    <source>
        <dbReference type="ARBA" id="ARBA00050612"/>
    </source>
</evidence>
<dbReference type="FunCoup" id="H1XR14">
    <property type="interactions" value="219"/>
</dbReference>
<reference evidence="10 11" key="1">
    <citation type="submission" date="2011-09" db="EMBL/GenBank/DDBJ databases">
        <title>The permanent draft genome of Caldithrix abyssi DSM 13497.</title>
        <authorList>
            <consortium name="US DOE Joint Genome Institute (JGI-PGF)"/>
            <person name="Lucas S."/>
            <person name="Han J."/>
            <person name="Lapidus A."/>
            <person name="Bruce D."/>
            <person name="Goodwin L."/>
            <person name="Pitluck S."/>
            <person name="Peters L."/>
            <person name="Kyrpides N."/>
            <person name="Mavromatis K."/>
            <person name="Ivanova N."/>
            <person name="Mikhailova N."/>
            <person name="Chertkov O."/>
            <person name="Detter J.C."/>
            <person name="Tapia R."/>
            <person name="Han C."/>
            <person name="Land M."/>
            <person name="Hauser L."/>
            <person name="Markowitz V."/>
            <person name="Cheng J.-F."/>
            <person name="Hugenholtz P."/>
            <person name="Woyke T."/>
            <person name="Wu D."/>
            <person name="Spring S."/>
            <person name="Brambilla E."/>
            <person name="Klenk H.-P."/>
            <person name="Eisen J.A."/>
        </authorList>
    </citation>
    <scope>NUCLEOTIDE SEQUENCE [LARGE SCALE GENOMIC DNA]</scope>
    <source>
        <strain evidence="10 11">DSM 13497</strain>
    </source>
</reference>
<feature type="binding site" evidence="7">
    <location>
        <position position="35"/>
    </location>
    <ligand>
        <name>FMN</name>
        <dbReference type="ChEBI" id="CHEBI:58210"/>
    </ligand>
</feature>
<dbReference type="PANTHER" id="PTHR43374:SF1">
    <property type="entry name" value="FLAVIN PRENYLTRANSFERASE PAD1, MITOCHONDRIAL"/>
    <property type="match status" value="1"/>
</dbReference>
<name>H1XR14_CALAY</name>
<dbReference type="KEGG" id="caby:Cabys_3281"/>
<comment type="catalytic activity">
    <reaction evidence="5 7">
        <text>dimethylallyl phosphate + FMNH2 = prenylated FMNH2 + phosphate</text>
        <dbReference type="Rhea" id="RHEA:37743"/>
        <dbReference type="ChEBI" id="CHEBI:43474"/>
        <dbReference type="ChEBI" id="CHEBI:57618"/>
        <dbReference type="ChEBI" id="CHEBI:87467"/>
        <dbReference type="ChEBI" id="CHEBI:88052"/>
        <dbReference type="EC" id="2.5.1.129"/>
    </reaction>
</comment>
<evidence type="ECO:0000313" key="11">
    <source>
        <dbReference type="Proteomes" id="UP000004671"/>
    </source>
</evidence>
<feature type="domain" description="Flavoprotein" evidence="8">
    <location>
        <begin position="2"/>
        <end position="185"/>
    </location>
</feature>
<dbReference type="EMBL" id="CM001402">
    <property type="protein sequence ID" value="EHO40108.1"/>
    <property type="molecule type" value="Genomic_DNA"/>
</dbReference>
<dbReference type="SUPFAM" id="SSF52507">
    <property type="entry name" value="Homo-oligomeric flavin-containing Cys decarboxylases, HFCD"/>
    <property type="match status" value="1"/>
</dbReference>